<dbReference type="NCBIfam" id="TIGR02858">
    <property type="entry name" value="spore_III_AA"/>
    <property type="match status" value="1"/>
</dbReference>
<dbReference type="CDD" id="cd00009">
    <property type="entry name" value="AAA"/>
    <property type="match status" value="1"/>
</dbReference>
<evidence type="ECO:0000313" key="5">
    <source>
        <dbReference type="Proteomes" id="UP000032431"/>
    </source>
</evidence>
<gene>
    <name evidence="4" type="ORF">CCDG5_1041</name>
</gene>
<dbReference type="KEGG" id="ccel:CCDG5_1041"/>
<dbReference type="Proteomes" id="UP000032431">
    <property type="component" value="Chromosome I"/>
</dbReference>
<dbReference type="InterPro" id="IPR014217">
    <property type="entry name" value="Spore_III_AA"/>
</dbReference>
<dbReference type="InterPro" id="IPR003593">
    <property type="entry name" value="AAA+_ATPase"/>
</dbReference>
<dbReference type="HOGENOM" id="CLU_052793_0_0_9"/>
<dbReference type="Pfam" id="PF19568">
    <property type="entry name" value="Spore_III_AA"/>
    <property type="match status" value="1"/>
</dbReference>
<protein>
    <submittedName>
        <fullName evidence="4">Stage III sporulation protein AA</fullName>
    </submittedName>
</protein>
<dbReference type="EMBL" id="LM995447">
    <property type="protein sequence ID" value="CDZ24158.1"/>
    <property type="molecule type" value="Genomic_DNA"/>
</dbReference>
<dbReference type="SUPFAM" id="SSF52540">
    <property type="entry name" value="P-loop containing nucleoside triphosphate hydrolases"/>
    <property type="match status" value="1"/>
</dbReference>
<sequence>MEEKIAAARFDDAVQNLGKLTRCLNLSISTKARVQEIRLRIDKPVVLSLPEGPLFITKFGTPAVLPREGLLCASRDSIDEAFRLICECSVHSHQREIKNGFVTIRGGHRAGICGTAVTEGRTITNIRDISSINLRIARDIKGAADGVVKAIVSHGSVCGTLIFGPPGCGKTTVLRDLARRLSLGSLFGKIHRVAVVDERGEIAATYHGKPQNDLGPCCDVLDGYPKGEGIMQAVRSLSPDVVICDEIGGEEDEKAVELSLNAGVAVIASAHAGSAAELLTRPQTARLLNSGAFKLAIKLAGKENPGKVEHVYTLESLQQFRMNYNNARIGKDIRSA</sequence>
<evidence type="ECO:0000313" key="4">
    <source>
        <dbReference type="EMBL" id="CDZ24158.1"/>
    </source>
</evidence>
<dbReference type="InterPro" id="IPR027417">
    <property type="entry name" value="P-loop_NTPase"/>
</dbReference>
<dbReference type="AlphaFoldDB" id="A0A078KNW1"/>
<name>A0A078KNW1_9FIRM</name>
<dbReference type="GO" id="GO:0005524">
    <property type="term" value="F:ATP binding"/>
    <property type="evidence" value="ECO:0007669"/>
    <property type="project" value="UniProtKB-KW"/>
</dbReference>
<evidence type="ECO:0000256" key="1">
    <source>
        <dbReference type="ARBA" id="ARBA00022741"/>
    </source>
</evidence>
<dbReference type="OrthoDB" id="9768243at2"/>
<dbReference type="Gene3D" id="3.40.50.300">
    <property type="entry name" value="P-loop containing nucleotide triphosphate hydrolases"/>
    <property type="match status" value="1"/>
</dbReference>
<dbReference type="SMART" id="SM00382">
    <property type="entry name" value="AAA"/>
    <property type="match status" value="1"/>
</dbReference>
<dbReference type="PANTHER" id="PTHR20953:SF3">
    <property type="entry name" value="P-LOOP CONTAINING NUCLEOSIDE TRIPHOSPHATE HYDROLASES SUPERFAMILY PROTEIN"/>
    <property type="match status" value="1"/>
</dbReference>
<accession>A0A078KNW1</accession>
<evidence type="ECO:0000256" key="2">
    <source>
        <dbReference type="ARBA" id="ARBA00022840"/>
    </source>
</evidence>
<reference evidence="5" key="1">
    <citation type="submission" date="2014-07" db="EMBL/GenBank/DDBJ databases">
        <authorList>
            <person name="Wibberg D."/>
        </authorList>
    </citation>
    <scope>NUCLEOTIDE SEQUENCE [LARGE SCALE GENOMIC DNA]</scope>
    <source>
        <strain evidence="5">DG5</strain>
    </source>
</reference>
<dbReference type="STRING" id="29343.CCDG5_1041"/>
<dbReference type="PATRIC" id="fig|29343.3.peg.1098"/>
<evidence type="ECO:0000259" key="3">
    <source>
        <dbReference type="SMART" id="SM00382"/>
    </source>
</evidence>
<keyword evidence="5" id="KW-1185">Reference proteome</keyword>
<feature type="domain" description="AAA+ ATPase" evidence="3">
    <location>
        <begin position="156"/>
        <end position="291"/>
    </location>
</feature>
<dbReference type="InterPro" id="IPR045735">
    <property type="entry name" value="Spore_III_AA_AAA+_ATPase"/>
</dbReference>
<dbReference type="PANTHER" id="PTHR20953">
    <property type="entry name" value="KINASE-RELATED"/>
    <property type="match status" value="1"/>
</dbReference>
<keyword evidence="2" id="KW-0067">ATP-binding</keyword>
<proteinExistence type="predicted"/>
<keyword evidence="1" id="KW-0547">Nucleotide-binding</keyword>
<organism evidence="4 5">
    <name type="scientific">[Clostridium] cellulosi</name>
    <dbReference type="NCBI Taxonomy" id="29343"/>
    <lineage>
        <taxon>Bacteria</taxon>
        <taxon>Bacillati</taxon>
        <taxon>Bacillota</taxon>
        <taxon>Clostridia</taxon>
        <taxon>Eubacteriales</taxon>
        <taxon>Oscillospiraceae</taxon>
        <taxon>Oscillospiraceae incertae sedis</taxon>
    </lineage>
</organism>